<dbReference type="GO" id="GO:0019878">
    <property type="term" value="P:lysine biosynthetic process via aminoadipic acid"/>
    <property type="evidence" value="ECO:0007669"/>
    <property type="project" value="TreeGrafter"/>
</dbReference>
<keyword evidence="2" id="KW-0560">Oxidoreductase</keyword>
<dbReference type="SUPFAM" id="SSF55347">
    <property type="entry name" value="Glyceraldehyde-3-phosphate dehydrogenase-like, C-terminal domain"/>
    <property type="match status" value="1"/>
</dbReference>
<dbReference type="PANTHER" id="PTHR11133">
    <property type="entry name" value="SACCHAROPINE DEHYDROGENASE"/>
    <property type="match status" value="1"/>
</dbReference>
<dbReference type="FunFam" id="3.30.360.10:FF:000008">
    <property type="entry name" value="Alpha-aminoadipic semialdehyde synthase, mitochondrial"/>
    <property type="match status" value="1"/>
</dbReference>
<dbReference type="GO" id="GO:0005737">
    <property type="term" value="C:cytoplasm"/>
    <property type="evidence" value="ECO:0007669"/>
    <property type="project" value="TreeGrafter"/>
</dbReference>
<dbReference type="FunFam" id="3.40.50.720:FF:000072">
    <property type="entry name" value="Saccharopine dehydrogenase [NADP(+), L-glutamate-forming]"/>
    <property type="match status" value="1"/>
</dbReference>
<dbReference type="GeneID" id="59336364"/>
<dbReference type="Gene3D" id="3.40.50.720">
    <property type="entry name" value="NAD(P)-binding Rossmann-like Domain"/>
    <property type="match status" value="1"/>
</dbReference>
<evidence type="ECO:0000313" key="6">
    <source>
        <dbReference type="EMBL" id="KAF6228237.1"/>
    </source>
</evidence>
<evidence type="ECO:0000313" key="7">
    <source>
        <dbReference type="Proteomes" id="UP000593566"/>
    </source>
</evidence>
<dbReference type="InterPro" id="IPR005097">
    <property type="entry name" value="Sacchrp_dh_NADP-bd"/>
</dbReference>
<dbReference type="PANTHER" id="PTHR11133:SF22">
    <property type="entry name" value="ALPHA-AMINOADIPIC SEMIALDEHYDE SYNTHASE, MITOCHONDRIAL"/>
    <property type="match status" value="1"/>
</dbReference>
<keyword evidence="3" id="KW-0028">Amino-acid biosynthesis</keyword>
<sequence length="449" mass="48940">MAVTKILVLGSGMVARPCVEYLLRDPKNNVTIACRTLSTAQSLASSLPQTTAISLDVSNSVDLDKAIRAHSLVISLVPYIYHGTVIKLAIKNKVNVVTTSYVSPTIKELENAAKEAGIVVLNEVGVDPGVDHLWAIKKIEEVHTKGGKVKEFYSYCGGLPALECANNPLGFKFSWSPRGALMSQMNSASFILHGKQVDIAAKDLMATAKPYFVADGYDFVAYPNRDSVPFREFYKIPEADTVVRGSLRYEGNPAFIKAFADAGWLDANEKGWLKAGMTWAQISQHVTGADDSTERSLLASISKKCNFPSEAERNRITSGMRTFGLFSSEKATIRGGNLLDTLCGQLEKLLSFQPGERDLVMLQHKFVVEWKDGKKDTSTSTLELLGDPKGYSGMSKSVGVTCGIATQLLLDGHPALNTPGVLAPYEKEICDPIRELLELEGIKMVEKIL</sequence>
<feature type="domain" description="Saccharopine dehydrogenase-like C-terminal" evidence="5">
    <location>
        <begin position="125"/>
        <end position="442"/>
    </location>
</feature>
<evidence type="ECO:0000256" key="1">
    <source>
        <dbReference type="ARBA" id="ARBA00022857"/>
    </source>
</evidence>
<name>A0A8H6CRI1_9LECA</name>
<keyword evidence="3" id="KW-0457">Lysine biosynthesis</keyword>
<dbReference type="SUPFAM" id="SSF51735">
    <property type="entry name" value="NAD(P)-binding Rossmann-fold domains"/>
    <property type="match status" value="1"/>
</dbReference>
<feature type="domain" description="Saccharopine dehydrogenase NADP binding" evidence="4">
    <location>
        <begin position="6"/>
        <end position="121"/>
    </location>
</feature>
<organism evidence="6 7">
    <name type="scientific">Letharia lupina</name>
    <dbReference type="NCBI Taxonomy" id="560253"/>
    <lineage>
        <taxon>Eukaryota</taxon>
        <taxon>Fungi</taxon>
        <taxon>Dikarya</taxon>
        <taxon>Ascomycota</taxon>
        <taxon>Pezizomycotina</taxon>
        <taxon>Lecanoromycetes</taxon>
        <taxon>OSLEUM clade</taxon>
        <taxon>Lecanoromycetidae</taxon>
        <taxon>Lecanorales</taxon>
        <taxon>Lecanorineae</taxon>
        <taxon>Parmeliaceae</taxon>
        <taxon>Letharia</taxon>
    </lineage>
</organism>
<dbReference type="InterPro" id="IPR032095">
    <property type="entry name" value="Sacchrp_dh-like_C"/>
</dbReference>
<accession>A0A8H6CRI1</accession>
<evidence type="ECO:0000256" key="2">
    <source>
        <dbReference type="ARBA" id="ARBA00023002"/>
    </source>
</evidence>
<proteinExistence type="predicted"/>
<evidence type="ECO:0000259" key="4">
    <source>
        <dbReference type="Pfam" id="PF03435"/>
    </source>
</evidence>
<gene>
    <name evidence="6" type="ORF">HO133_007967</name>
</gene>
<dbReference type="Pfam" id="PF03435">
    <property type="entry name" value="Sacchrp_dh_NADP"/>
    <property type="match status" value="1"/>
</dbReference>
<comment type="caution">
    <text evidence="6">The sequence shown here is derived from an EMBL/GenBank/DDBJ whole genome shotgun (WGS) entry which is preliminary data.</text>
</comment>
<reference evidence="6 7" key="1">
    <citation type="journal article" date="2020" name="Genomics">
        <title>Complete, high-quality genomes from long-read metagenomic sequencing of two wolf lichen thalli reveals enigmatic genome architecture.</title>
        <authorList>
            <person name="McKenzie S.K."/>
            <person name="Walston R.F."/>
            <person name="Allen J.L."/>
        </authorList>
    </citation>
    <scope>NUCLEOTIDE SEQUENCE [LARGE SCALE GENOMIC DNA]</scope>
    <source>
        <strain evidence="6">WasteWater1</strain>
    </source>
</reference>
<dbReference type="Proteomes" id="UP000593566">
    <property type="component" value="Unassembled WGS sequence"/>
</dbReference>
<keyword evidence="1" id="KW-0521">NADP</keyword>
<protein>
    <recommendedName>
        <fullName evidence="8">Saccharopine dehydrogenase</fullName>
    </recommendedName>
</protein>
<dbReference type="InterPro" id="IPR051168">
    <property type="entry name" value="AASS"/>
</dbReference>
<dbReference type="Pfam" id="PF16653">
    <property type="entry name" value="Sacchrp_dh_C"/>
    <property type="match status" value="1"/>
</dbReference>
<dbReference type="Gene3D" id="1.10.1870.10">
    <property type="entry name" value="Domain 3, Saccharopine reductase"/>
    <property type="match status" value="1"/>
</dbReference>
<dbReference type="RefSeq" id="XP_037156171.1">
    <property type="nucleotide sequence ID" value="XM_037298835.1"/>
</dbReference>
<evidence type="ECO:0000259" key="5">
    <source>
        <dbReference type="Pfam" id="PF16653"/>
    </source>
</evidence>
<evidence type="ECO:0008006" key="8">
    <source>
        <dbReference type="Google" id="ProtNLM"/>
    </source>
</evidence>
<evidence type="ECO:0000256" key="3">
    <source>
        <dbReference type="ARBA" id="ARBA00023154"/>
    </source>
</evidence>
<dbReference type="Gene3D" id="3.30.360.10">
    <property type="entry name" value="Dihydrodipicolinate Reductase, domain 2"/>
    <property type="match status" value="1"/>
</dbReference>
<dbReference type="AlphaFoldDB" id="A0A8H6CRI1"/>
<dbReference type="EMBL" id="JACCJB010000004">
    <property type="protein sequence ID" value="KAF6228237.1"/>
    <property type="molecule type" value="Genomic_DNA"/>
</dbReference>
<dbReference type="GO" id="GO:0004753">
    <property type="term" value="F:saccharopine dehydrogenase activity"/>
    <property type="evidence" value="ECO:0007669"/>
    <property type="project" value="TreeGrafter"/>
</dbReference>
<keyword evidence="7" id="KW-1185">Reference proteome</keyword>
<dbReference type="InterPro" id="IPR036291">
    <property type="entry name" value="NAD(P)-bd_dom_sf"/>
</dbReference>